<dbReference type="InterPro" id="IPR017853">
    <property type="entry name" value="GH"/>
</dbReference>
<feature type="non-terminal residue" evidence="2">
    <location>
        <position position="1"/>
    </location>
</feature>
<name>A0A2A4YL52_UNCAE</name>
<sequence>LFMGTEIAQINQWYCNESLHWDLLKEPLHQMAQLYVKDLNMLYLSHAAFYENDFDRMSFEWVINNDAKGGILVYLRHAKEKSILCFHHFMDKEKKNYSCKAPKARGKFKRITKLFSSDEKKYGGKGISDAKIDPQKGEISIDTSPFTTIVFEVEFEK</sequence>
<evidence type="ECO:0000259" key="1">
    <source>
        <dbReference type="Pfam" id="PF02806"/>
    </source>
</evidence>
<reference evidence="3" key="1">
    <citation type="submission" date="2017-08" db="EMBL/GenBank/DDBJ databases">
        <title>A dynamic microbial community with high functional redundancy inhabits the cold, oxic subseafloor aquifer.</title>
        <authorList>
            <person name="Tully B.J."/>
            <person name="Wheat C.G."/>
            <person name="Glazer B.T."/>
            <person name="Huber J.A."/>
        </authorList>
    </citation>
    <scope>NUCLEOTIDE SEQUENCE [LARGE SCALE GENOMIC DNA]</scope>
</reference>
<evidence type="ECO:0000313" key="3">
    <source>
        <dbReference type="Proteomes" id="UP000217838"/>
    </source>
</evidence>
<accession>A0A2A4YL52</accession>
<comment type="caution">
    <text evidence="2">The sequence shown here is derived from an EMBL/GenBank/DDBJ whole genome shotgun (WGS) entry which is preliminary data.</text>
</comment>
<evidence type="ECO:0000313" key="2">
    <source>
        <dbReference type="EMBL" id="PCI95067.1"/>
    </source>
</evidence>
<dbReference type="InterPro" id="IPR006048">
    <property type="entry name" value="A-amylase/branching_C"/>
</dbReference>
<dbReference type="Proteomes" id="UP000217838">
    <property type="component" value="Unassembled WGS sequence"/>
</dbReference>
<dbReference type="AlphaFoldDB" id="A0A2A4YL52"/>
<dbReference type="GO" id="GO:0043169">
    <property type="term" value="F:cation binding"/>
    <property type="evidence" value="ECO:0007669"/>
    <property type="project" value="InterPro"/>
</dbReference>
<proteinExistence type="predicted"/>
<feature type="domain" description="Alpha-amylase/branching enzyme C-terminal all beta" evidence="1">
    <location>
        <begin position="61"/>
        <end position="153"/>
    </location>
</feature>
<organism evidence="2 3">
    <name type="scientific">Aerophobetes bacterium</name>
    <dbReference type="NCBI Taxonomy" id="2030807"/>
    <lineage>
        <taxon>Bacteria</taxon>
        <taxon>Candidatus Aerophobota</taxon>
    </lineage>
</organism>
<protein>
    <recommendedName>
        <fullName evidence="1">Alpha-amylase/branching enzyme C-terminal all beta domain-containing protein</fullName>
    </recommendedName>
</protein>
<gene>
    <name evidence="2" type="ORF">COB11_03040</name>
</gene>
<dbReference type="SUPFAM" id="SSF51011">
    <property type="entry name" value="Glycosyl hydrolase domain"/>
    <property type="match status" value="1"/>
</dbReference>
<dbReference type="SUPFAM" id="SSF51445">
    <property type="entry name" value="(Trans)glycosidases"/>
    <property type="match status" value="1"/>
</dbReference>
<dbReference type="InterPro" id="IPR013780">
    <property type="entry name" value="Glyco_hydro_b"/>
</dbReference>
<dbReference type="Gene3D" id="3.20.20.80">
    <property type="entry name" value="Glycosidases"/>
    <property type="match status" value="1"/>
</dbReference>
<dbReference type="Pfam" id="PF02806">
    <property type="entry name" value="Alpha-amylase_C"/>
    <property type="match status" value="1"/>
</dbReference>
<dbReference type="Gene3D" id="2.60.40.1180">
    <property type="entry name" value="Golgi alpha-mannosidase II"/>
    <property type="match status" value="1"/>
</dbReference>
<dbReference type="EMBL" id="NVUU01000029">
    <property type="protein sequence ID" value="PCI95067.1"/>
    <property type="molecule type" value="Genomic_DNA"/>
</dbReference>
<dbReference type="GO" id="GO:0005975">
    <property type="term" value="P:carbohydrate metabolic process"/>
    <property type="evidence" value="ECO:0007669"/>
    <property type="project" value="InterPro"/>
</dbReference>
<dbReference type="GO" id="GO:0003824">
    <property type="term" value="F:catalytic activity"/>
    <property type="evidence" value="ECO:0007669"/>
    <property type="project" value="InterPro"/>
</dbReference>